<keyword evidence="2" id="KW-0677">Repeat</keyword>
<evidence type="ECO:0000256" key="1">
    <source>
        <dbReference type="ARBA" id="ARBA00022614"/>
    </source>
</evidence>
<reference evidence="4" key="1">
    <citation type="submission" date="2023-10" db="EMBL/GenBank/DDBJ databases">
        <authorList>
            <person name="Noh H."/>
        </authorList>
    </citation>
    <scope>NUCLEOTIDE SEQUENCE</scope>
    <source>
        <strain evidence="4">DUCC4014</strain>
    </source>
</reference>
<evidence type="ECO:0000313" key="5">
    <source>
        <dbReference type="Proteomes" id="UP000827549"/>
    </source>
</evidence>
<sequence length="567" mass="61954">MVVLDPFAAASKPMPNWDTIPSNPLRFAATLHSVDVNTHHPTPSSVSSSQKLPRPRRPNDAFPSSSSKSNAKHAKTHSWAASTSSHHGAVGSDEWMEERVAQCVDNAKSDLIIQDFGLQSLSTKIADLRDLVTLSHLRSPTASPSFPRPSSPLSPSLGPASPFIRDLRSPTLHHLAPSDRGFSRTQSAPASAAFFTTLRQDDTSARPRPSNALLPAVAIQAPGSVTPAAASVVGSSALVPNSTTSGRQFSRSKTGGVLRNQLRPDQRRSAPDIGVYASQNLLVSLPSALFDIRNLTVLSLRSNRLQSLPAAIGELRHLKELNISNNLIRYLPSTILDLSLEQFSAHPNRWIEAPLDAPKSTKSPAVGSRNSLITAPTRLLTQSGPVPTLAALCMTVLLSPRPPSNLAPLIDCYNWDECRVRGQHPLLDPHILSHSMPPSFGVEELGRILQSVKSACSSRAQTGRFTDPFPHSYRVPPPDDAAENPYFSPCPSPRHWNENDIVDNLNSQSRRIFLHAAEERFQWREVANVSNLPIRWLGCSPGCLEFLDDEDEEEEWPTFEVTVSRLD</sequence>
<dbReference type="Gene3D" id="3.80.10.10">
    <property type="entry name" value="Ribonuclease Inhibitor"/>
    <property type="match status" value="1"/>
</dbReference>
<protein>
    <submittedName>
        <fullName evidence="4">Leucine-rich repeat and calponin y domain-containing protein 1</fullName>
    </submittedName>
</protein>
<feature type="region of interest" description="Disordered" evidence="3">
    <location>
        <begin position="36"/>
        <end position="93"/>
    </location>
</feature>
<dbReference type="EMBL" id="CP086714">
    <property type="protein sequence ID" value="WOO76963.1"/>
    <property type="molecule type" value="Genomic_DNA"/>
</dbReference>
<keyword evidence="1" id="KW-0433">Leucine-rich repeat</keyword>
<dbReference type="PANTHER" id="PTHR48051:SF1">
    <property type="entry name" value="RAS SUPPRESSOR PROTEIN 1"/>
    <property type="match status" value="1"/>
</dbReference>
<dbReference type="RefSeq" id="XP_062622995.1">
    <property type="nucleotide sequence ID" value="XM_062767013.1"/>
</dbReference>
<dbReference type="Pfam" id="PF13855">
    <property type="entry name" value="LRR_8"/>
    <property type="match status" value="1"/>
</dbReference>
<dbReference type="Proteomes" id="UP000827549">
    <property type="component" value="Chromosome 1"/>
</dbReference>
<evidence type="ECO:0000256" key="2">
    <source>
        <dbReference type="ARBA" id="ARBA00022737"/>
    </source>
</evidence>
<evidence type="ECO:0000313" key="4">
    <source>
        <dbReference type="EMBL" id="WOO76963.1"/>
    </source>
</evidence>
<dbReference type="GO" id="GO:0005737">
    <property type="term" value="C:cytoplasm"/>
    <property type="evidence" value="ECO:0007669"/>
    <property type="project" value="TreeGrafter"/>
</dbReference>
<feature type="compositionally biased region" description="Low complexity" evidence="3">
    <location>
        <begin position="77"/>
        <end position="89"/>
    </location>
</feature>
<dbReference type="SUPFAM" id="SSF52075">
    <property type="entry name" value="Outer arm dynein light chain 1"/>
    <property type="match status" value="1"/>
</dbReference>
<dbReference type="AlphaFoldDB" id="A0AAF1BMQ5"/>
<name>A0AAF1BMQ5_9TREE</name>
<keyword evidence="5" id="KW-1185">Reference proteome</keyword>
<feature type="region of interest" description="Disordered" evidence="3">
    <location>
        <begin position="138"/>
        <end position="165"/>
    </location>
</feature>
<proteinExistence type="predicted"/>
<dbReference type="InterPro" id="IPR003591">
    <property type="entry name" value="Leu-rich_rpt_typical-subtyp"/>
</dbReference>
<dbReference type="InterPro" id="IPR050216">
    <property type="entry name" value="LRR_domain-containing"/>
</dbReference>
<dbReference type="InterPro" id="IPR001611">
    <property type="entry name" value="Leu-rich_rpt"/>
</dbReference>
<feature type="compositionally biased region" description="Low complexity" evidence="3">
    <location>
        <begin position="153"/>
        <end position="163"/>
    </location>
</feature>
<accession>A0AAF1BMQ5</accession>
<dbReference type="PANTHER" id="PTHR48051">
    <property type="match status" value="1"/>
</dbReference>
<dbReference type="SMART" id="SM00369">
    <property type="entry name" value="LRR_TYP"/>
    <property type="match status" value="2"/>
</dbReference>
<dbReference type="PROSITE" id="PS51450">
    <property type="entry name" value="LRR"/>
    <property type="match status" value="1"/>
</dbReference>
<organism evidence="4 5">
    <name type="scientific">Vanrija pseudolonga</name>
    <dbReference type="NCBI Taxonomy" id="143232"/>
    <lineage>
        <taxon>Eukaryota</taxon>
        <taxon>Fungi</taxon>
        <taxon>Dikarya</taxon>
        <taxon>Basidiomycota</taxon>
        <taxon>Agaricomycotina</taxon>
        <taxon>Tremellomycetes</taxon>
        <taxon>Trichosporonales</taxon>
        <taxon>Trichosporonaceae</taxon>
        <taxon>Vanrija</taxon>
    </lineage>
</organism>
<dbReference type="GeneID" id="87803829"/>
<gene>
    <name evidence="4" type="primary">LRCH1</name>
    <name evidence="4" type="ORF">LOC62_01G000571</name>
</gene>
<dbReference type="InterPro" id="IPR032675">
    <property type="entry name" value="LRR_dom_sf"/>
</dbReference>
<evidence type="ECO:0000256" key="3">
    <source>
        <dbReference type="SAM" id="MobiDB-lite"/>
    </source>
</evidence>